<dbReference type="PANTHER" id="PTHR45734">
    <property type="entry name" value="TENSIN"/>
    <property type="match status" value="1"/>
</dbReference>
<dbReference type="InterPro" id="IPR035892">
    <property type="entry name" value="C2_domain_sf"/>
</dbReference>
<dbReference type="GO" id="GO:0004725">
    <property type="term" value="F:protein tyrosine phosphatase activity"/>
    <property type="evidence" value="ECO:0007669"/>
    <property type="project" value="InterPro"/>
</dbReference>
<protein>
    <submittedName>
        <fullName evidence="14">Tensin-1</fullName>
    </submittedName>
</protein>
<keyword evidence="15" id="KW-1185">Reference proteome</keyword>
<keyword evidence="3" id="KW-0479">Metal-binding</keyword>
<evidence type="ECO:0000313" key="14">
    <source>
        <dbReference type="EMBL" id="CAI8037430.1"/>
    </source>
</evidence>
<dbReference type="PROSITE" id="PS00383">
    <property type="entry name" value="TYR_PHOSPHATASE_1"/>
    <property type="match status" value="1"/>
</dbReference>
<accession>A0AA35SWI8</accession>
<comment type="caution">
    <text evidence="14">The sequence shown here is derived from an EMBL/GenBank/DDBJ whole genome shotgun (WGS) entry which is preliminary data.</text>
</comment>
<organism evidence="14 15">
    <name type="scientific">Geodia barretti</name>
    <name type="common">Barrett's horny sponge</name>
    <dbReference type="NCBI Taxonomy" id="519541"/>
    <lineage>
        <taxon>Eukaryota</taxon>
        <taxon>Metazoa</taxon>
        <taxon>Porifera</taxon>
        <taxon>Demospongiae</taxon>
        <taxon>Heteroscleromorpha</taxon>
        <taxon>Tetractinellida</taxon>
        <taxon>Astrophorina</taxon>
        <taxon>Geodiidae</taxon>
        <taxon>Geodia</taxon>
    </lineage>
</organism>
<evidence type="ECO:0000259" key="8">
    <source>
        <dbReference type="PROSITE" id="PS50055"/>
    </source>
</evidence>
<dbReference type="InterPro" id="IPR013087">
    <property type="entry name" value="Znf_C2H2_type"/>
</dbReference>
<comment type="similarity">
    <text evidence="2">Belongs to the PTEN phosphatase protein family.</text>
</comment>
<dbReference type="PROSITE" id="PS00028">
    <property type="entry name" value="ZINC_FINGER_C2H2_1"/>
    <property type="match status" value="1"/>
</dbReference>
<feature type="compositionally biased region" description="Polar residues" evidence="7">
    <location>
        <begin position="604"/>
        <end position="615"/>
    </location>
</feature>
<comment type="subcellular location">
    <subcellularLocation>
        <location evidence="1">Cell projection</location>
    </subcellularLocation>
</comment>
<dbReference type="InterPro" id="IPR000242">
    <property type="entry name" value="PTP_cat"/>
</dbReference>
<evidence type="ECO:0000256" key="2">
    <source>
        <dbReference type="ARBA" id="ARBA00007881"/>
    </source>
</evidence>
<dbReference type="PROSITE" id="PS51182">
    <property type="entry name" value="C2_TENSIN"/>
    <property type="match status" value="1"/>
</dbReference>
<evidence type="ECO:0000256" key="5">
    <source>
        <dbReference type="ARBA" id="ARBA00023273"/>
    </source>
</evidence>
<dbReference type="PROSITE" id="PS51181">
    <property type="entry name" value="PPASE_TENSIN"/>
    <property type="match status" value="1"/>
</dbReference>
<evidence type="ECO:0000259" key="12">
    <source>
        <dbReference type="PROSITE" id="PS51181"/>
    </source>
</evidence>
<evidence type="ECO:0000256" key="6">
    <source>
        <dbReference type="PROSITE-ProRule" id="PRU00042"/>
    </source>
</evidence>
<dbReference type="Gene3D" id="3.90.190.10">
    <property type="entry name" value="Protein tyrosine phosphatase superfamily"/>
    <property type="match status" value="1"/>
</dbReference>
<dbReference type="PROSITE" id="PS50081">
    <property type="entry name" value="ZF_DAG_PE_2"/>
    <property type="match status" value="1"/>
</dbReference>
<dbReference type="SMART" id="SM01326">
    <property type="entry name" value="PTEN_C2"/>
    <property type="match status" value="1"/>
</dbReference>
<proteinExistence type="inferred from homology"/>
<dbReference type="Pfam" id="PF00130">
    <property type="entry name" value="C1_1"/>
    <property type="match status" value="1"/>
</dbReference>
<dbReference type="SUPFAM" id="SSF52799">
    <property type="entry name" value="(Phosphotyrosine protein) phosphatases II"/>
    <property type="match status" value="1"/>
</dbReference>
<evidence type="ECO:0000259" key="11">
    <source>
        <dbReference type="PROSITE" id="PS50157"/>
    </source>
</evidence>
<evidence type="ECO:0000256" key="4">
    <source>
        <dbReference type="ARBA" id="ARBA00022833"/>
    </source>
</evidence>
<dbReference type="InterPro" id="IPR029023">
    <property type="entry name" value="Tensin_phosphatase"/>
</dbReference>
<dbReference type="SUPFAM" id="SSF49562">
    <property type="entry name" value="C2 domain (Calcium/lipid-binding domain, CaLB)"/>
    <property type="match status" value="1"/>
</dbReference>
<dbReference type="InterPro" id="IPR002219">
    <property type="entry name" value="PKC_DAG/PE"/>
</dbReference>
<sequence length="769" mass="85441">MSVVDEGFICPYCLVGFATSGKLQSHFVEMHSSNEASLGWEEGGESCNVGATAGYEQLGNEEESVNRLLGHQFVQRRMQKPSSCSACEEIIWQDGIACQSCPVVIHVDGCRGQLNVPCTTVSETPEVSQHKEVQRSSRPQQPAKGPLALVRRQIARGRERYVNEEFDLDLTYITERIIAMSFPATGMESTYRNSLKDVAKMLKTKHQENYMIFNLSERSYDISRFNNQVLDFGWPDHLAPSLERLSSVCRSMKSWLDSDPQHVVVVHCKGGKGRTGCVIAAFMNYSEICHSAEDALDRFAMKRFYDSKCVGVTQPSQRKYVYYFADLLAGKMSLKTPPVLLNHVIIHGVPNFDGKGGCRVFLKFYVNMKLEHTTGLYASNEEDERIKITLHGGGLNLQGEVLLKCFHKKSHSGMDSVFRCQFHTAIVRDTLRLVLKKEDLDDAFKDKKFPENSKVELLFERDTDRLHGVLLTGSQEDVDVRCSLLETNGAGAPAEVLKNESLSKRDSYANFEGGFDSGAPEKVPDLIRFSPTSPNNHRMGSPPVARDGASRGQRSRTESTESFNMDPQAIERVATAGNSEVYTVVNKSAPGIRGKPHVVPPEPLSSTPRSGQNGKPASLADPPYVNQTSIPSKPPKEKPITYRRSLKNPGHPQKSPKPPPPQQVAPRPQLSLQPPPPPIDVDYDEVPEEEEETQQSSQVKPESKRNVNDPPPVGKKANAADGPAGSKQKHAYDEILVDQLMKLQPVTPRHSGHDSDTGWCRFKFQTLPS</sequence>
<feature type="domain" description="Phorbol-ester/DAG-type" evidence="10">
    <location>
        <begin position="70"/>
        <end position="118"/>
    </location>
</feature>
<dbReference type="GO" id="GO:0008270">
    <property type="term" value="F:zinc ion binding"/>
    <property type="evidence" value="ECO:0007669"/>
    <property type="project" value="UniProtKB-KW"/>
</dbReference>
<feature type="region of interest" description="Disordered" evidence="7">
    <location>
        <begin position="512"/>
        <end position="568"/>
    </location>
</feature>
<dbReference type="AlphaFoldDB" id="A0AA35SWI8"/>
<dbReference type="SMART" id="SM00404">
    <property type="entry name" value="PTPc_motif"/>
    <property type="match status" value="1"/>
</dbReference>
<keyword evidence="5" id="KW-0966">Cell projection</keyword>
<evidence type="ECO:0000259" key="13">
    <source>
        <dbReference type="PROSITE" id="PS51182"/>
    </source>
</evidence>
<dbReference type="InterPro" id="IPR051484">
    <property type="entry name" value="Tensin_PTEN_phosphatase"/>
</dbReference>
<dbReference type="SUPFAM" id="SSF57889">
    <property type="entry name" value="Cysteine-rich domain"/>
    <property type="match status" value="1"/>
</dbReference>
<evidence type="ECO:0000313" key="15">
    <source>
        <dbReference type="Proteomes" id="UP001174909"/>
    </source>
</evidence>
<dbReference type="PROSITE" id="PS50157">
    <property type="entry name" value="ZINC_FINGER_C2H2_2"/>
    <property type="match status" value="1"/>
</dbReference>
<dbReference type="PANTHER" id="PTHR45734:SF10">
    <property type="entry name" value="BLISTERY, ISOFORM A"/>
    <property type="match status" value="1"/>
</dbReference>
<name>A0AA35SWI8_GEOBA</name>
<dbReference type="Proteomes" id="UP001174909">
    <property type="component" value="Unassembled WGS sequence"/>
</dbReference>
<gene>
    <name evidence="14" type="ORF">GBAR_LOCUS20935</name>
</gene>
<evidence type="ECO:0000256" key="7">
    <source>
        <dbReference type="SAM" id="MobiDB-lite"/>
    </source>
</evidence>
<dbReference type="InterPro" id="IPR014020">
    <property type="entry name" value="Tensin_C2-dom"/>
</dbReference>
<dbReference type="InterPro" id="IPR003595">
    <property type="entry name" value="Tyr_Pase_cat"/>
</dbReference>
<feature type="non-terminal residue" evidence="14">
    <location>
        <position position="1"/>
    </location>
</feature>
<evidence type="ECO:0000259" key="10">
    <source>
        <dbReference type="PROSITE" id="PS50081"/>
    </source>
</evidence>
<feature type="domain" description="Tyrosine specific protein phosphatases" evidence="9">
    <location>
        <begin position="243"/>
        <end position="303"/>
    </location>
</feature>
<feature type="domain" description="Phosphatase tensin-type" evidence="12">
    <location>
        <begin position="159"/>
        <end position="331"/>
    </location>
</feature>
<dbReference type="InterPro" id="IPR016130">
    <property type="entry name" value="Tyr_Pase_AS"/>
</dbReference>
<dbReference type="SMART" id="SM00109">
    <property type="entry name" value="C1"/>
    <property type="match status" value="1"/>
</dbReference>
<dbReference type="PROSITE" id="PS50055">
    <property type="entry name" value="TYR_PHOSPHATASE_PTP"/>
    <property type="match status" value="1"/>
</dbReference>
<dbReference type="InterPro" id="IPR029021">
    <property type="entry name" value="Prot-tyrosine_phosphatase-like"/>
</dbReference>
<feature type="domain" description="Tyrosine-protein phosphatase" evidence="8">
    <location>
        <begin position="213"/>
        <end position="330"/>
    </location>
</feature>
<feature type="compositionally biased region" description="Acidic residues" evidence="7">
    <location>
        <begin position="681"/>
        <end position="693"/>
    </location>
</feature>
<keyword evidence="4" id="KW-0862">Zinc</keyword>
<dbReference type="InterPro" id="IPR046349">
    <property type="entry name" value="C1-like_sf"/>
</dbReference>
<feature type="domain" description="C2 tensin-type" evidence="13">
    <location>
        <begin position="336"/>
        <end position="462"/>
    </location>
</feature>
<feature type="region of interest" description="Disordered" evidence="7">
    <location>
        <begin position="587"/>
        <end position="732"/>
    </location>
</feature>
<dbReference type="InterPro" id="IPR000387">
    <property type="entry name" value="Tyr_Pase_dom"/>
</dbReference>
<evidence type="ECO:0000256" key="3">
    <source>
        <dbReference type="ARBA" id="ARBA00022723"/>
    </source>
</evidence>
<evidence type="ECO:0000259" key="9">
    <source>
        <dbReference type="PROSITE" id="PS50056"/>
    </source>
</evidence>
<evidence type="ECO:0000256" key="1">
    <source>
        <dbReference type="ARBA" id="ARBA00004316"/>
    </source>
</evidence>
<dbReference type="CDD" id="cd14508">
    <property type="entry name" value="PTP_tensin"/>
    <property type="match status" value="1"/>
</dbReference>
<dbReference type="GO" id="GO:0005925">
    <property type="term" value="C:focal adhesion"/>
    <property type="evidence" value="ECO:0007669"/>
    <property type="project" value="TreeGrafter"/>
</dbReference>
<feature type="domain" description="C2H2-type" evidence="11">
    <location>
        <begin position="8"/>
        <end position="36"/>
    </location>
</feature>
<keyword evidence="6" id="KW-0863">Zinc-finger</keyword>
<reference evidence="14" key="1">
    <citation type="submission" date="2023-03" db="EMBL/GenBank/DDBJ databases">
        <authorList>
            <person name="Steffen K."/>
            <person name="Cardenas P."/>
        </authorList>
    </citation>
    <scope>NUCLEOTIDE SEQUENCE</scope>
</reference>
<dbReference type="Gene3D" id="3.30.60.20">
    <property type="match status" value="1"/>
</dbReference>
<dbReference type="Pfam" id="PF22785">
    <property type="entry name" value="Tc-R-P"/>
    <property type="match status" value="1"/>
</dbReference>
<dbReference type="Pfam" id="PF10409">
    <property type="entry name" value="PTEN_C2"/>
    <property type="match status" value="1"/>
</dbReference>
<dbReference type="EMBL" id="CASHTH010002938">
    <property type="protein sequence ID" value="CAI8037430.1"/>
    <property type="molecule type" value="Genomic_DNA"/>
</dbReference>
<dbReference type="PROSITE" id="PS50056">
    <property type="entry name" value="TYR_PHOSPHATASE_2"/>
    <property type="match status" value="1"/>
</dbReference>
<dbReference type="Gene3D" id="2.60.40.1110">
    <property type="match status" value="1"/>
</dbReference>
<dbReference type="GO" id="GO:0042995">
    <property type="term" value="C:cell projection"/>
    <property type="evidence" value="ECO:0007669"/>
    <property type="project" value="UniProtKB-SubCell"/>
</dbReference>